<dbReference type="RefSeq" id="WP_125026259.1">
    <property type="nucleotide sequence ID" value="NZ_CAWMTZ010000274.1"/>
</dbReference>
<feature type="region of interest" description="Disordered" evidence="1">
    <location>
        <begin position="44"/>
        <end position="66"/>
    </location>
</feature>
<feature type="compositionally biased region" description="Polar residues" evidence="1">
    <location>
        <begin position="44"/>
        <end position="57"/>
    </location>
</feature>
<dbReference type="Proteomes" id="UP000479300">
    <property type="component" value="Unassembled WGS sequence"/>
</dbReference>
<dbReference type="AlphaFoldDB" id="A0A6L9JP92"/>
<comment type="caution">
    <text evidence="2">The sequence shown here is derived from an EMBL/GenBank/DDBJ whole genome shotgun (WGS) entry which is preliminary data.</text>
</comment>
<dbReference type="GeneID" id="48851158"/>
<dbReference type="EMBL" id="WSFA01000049">
    <property type="protein sequence ID" value="NDL40593.1"/>
    <property type="molecule type" value="Genomic_DNA"/>
</dbReference>
<gene>
    <name evidence="2" type="ORF">GPY51_17955</name>
</gene>
<accession>A0A6L9JP92</accession>
<evidence type="ECO:0000313" key="3">
    <source>
        <dbReference type="Proteomes" id="UP000479300"/>
    </source>
</evidence>
<feature type="region of interest" description="Disordered" evidence="1">
    <location>
        <begin position="1"/>
        <end position="20"/>
    </location>
</feature>
<sequence length="90" mass="9571">MVNLSAIPPEPTYYSSLPRGSGIYGGKANTTSQIRVNTIESAINLTGETPTDQAEQGDSQDDRDNQQITGYQCSFCTSSASSKSKSCSKV</sequence>
<evidence type="ECO:0000256" key="1">
    <source>
        <dbReference type="SAM" id="MobiDB-lite"/>
    </source>
</evidence>
<evidence type="ECO:0000313" key="2">
    <source>
        <dbReference type="EMBL" id="NDL40593.1"/>
    </source>
</evidence>
<organism evidence="2 3">
    <name type="scientific">Photorhabdus laumondii subsp. laumondii</name>
    <name type="common">Photorhabdus luminescens subsp. laumondii</name>
    <dbReference type="NCBI Taxonomy" id="141679"/>
    <lineage>
        <taxon>Bacteria</taxon>
        <taxon>Pseudomonadati</taxon>
        <taxon>Pseudomonadota</taxon>
        <taxon>Gammaproteobacteria</taxon>
        <taxon>Enterobacterales</taxon>
        <taxon>Morganellaceae</taxon>
        <taxon>Photorhabdus</taxon>
    </lineage>
</organism>
<name>A0A6L9JP92_PHOLM</name>
<proteinExistence type="predicted"/>
<reference evidence="2 3" key="1">
    <citation type="submission" date="2019-12" db="EMBL/GenBank/DDBJ databases">
        <title>Engineering Photorhabdus to improve their lethality against agricultural pests.</title>
        <authorList>
            <person name="Machado R.A.R."/>
        </authorList>
    </citation>
    <scope>NUCLEOTIDE SEQUENCE [LARGE SCALE GENOMIC DNA]</scope>
    <source>
        <strain evidence="2 3">EN01</strain>
    </source>
</reference>
<protein>
    <submittedName>
        <fullName evidence="2">Uncharacterized protein</fullName>
    </submittedName>
</protein>